<keyword evidence="3" id="KW-0999">Mitochondrion inner membrane</keyword>
<dbReference type="SMART" id="SM00271">
    <property type="entry name" value="DnaJ"/>
    <property type="match status" value="1"/>
</dbReference>
<dbReference type="GO" id="GO:0001405">
    <property type="term" value="C:PAM complex, Tim23 associated import motor"/>
    <property type="evidence" value="ECO:0007669"/>
    <property type="project" value="TreeGrafter"/>
</dbReference>
<dbReference type="FunFam" id="1.10.287.110:FF:000001">
    <property type="entry name" value="Import inner membrane translocase subunit tim14"/>
    <property type="match status" value="1"/>
</dbReference>
<dbReference type="EMBL" id="JAANHZ010000278">
    <property type="protein sequence ID" value="KAG5312905.1"/>
    <property type="molecule type" value="Genomic_DNA"/>
</dbReference>
<feature type="non-terminal residue" evidence="11">
    <location>
        <position position="152"/>
    </location>
</feature>
<comment type="subcellular location">
    <subcellularLocation>
        <location evidence="1">Mitochondrion inner membrane</location>
        <topology evidence="1">Single-pass membrane protein</topology>
    </subcellularLocation>
</comment>
<gene>
    <name evidence="11" type="primary">Tim14</name>
    <name evidence="11" type="ORF">G6Z75_0002656</name>
</gene>
<evidence type="ECO:0000256" key="3">
    <source>
        <dbReference type="ARBA" id="ARBA00022792"/>
    </source>
</evidence>
<evidence type="ECO:0000256" key="7">
    <source>
        <dbReference type="ARBA" id="ARBA00038105"/>
    </source>
</evidence>
<keyword evidence="5" id="KW-0496">Mitochondrion</keyword>
<evidence type="ECO:0000256" key="5">
    <source>
        <dbReference type="ARBA" id="ARBA00023128"/>
    </source>
</evidence>
<dbReference type="InterPro" id="IPR036869">
    <property type="entry name" value="J_dom_sf"/>
</dbReference>
<dbReference type="PANTHER" id="PTHR12763">
    <property type="match status" value="1"/>
</dbReference>
<evidence type="ECO:0000256" key="1">
    <source>
        <dbReference type="ARBA" id="ARBA00004434"/>
    </source>
</evidence>
<comment type="similarity">
    <text evidence="7">Belongs to the TIM14 family.</text>
</comment>
<comment type="function">
    <text evidence="8">Probable component of the PAM complex, a complex required for the translocation of transit peptide-containing proteins from the inner membrane into the mitochondrial matrix in an ATP-dependent manner. May act as a co-chaperone that stimulate the ATP-dependent activity.</text>
</comment>
<evidence type="ECO:0000313" key="12">
    <source>
        <dbReference type="Proteomes" id="UP000667349"/>
    </source>
</evidence>
<evidence type="ECO:0000256" key="9">
    <source>
        <dbReference type="SAM" id="Phobius"/>
    </source>
</evidence>
<feature type="transmembrane region" description="Helical" evidence="9">
    <location>
        <begin position="43"/>
        <end position="62"/>
    </location>
</feature>
<dbReference type="GO" id="GO:0030150">
    <property type="term" value="P:protein import into mitochondrial matrix"/>
    <property type="evidence" value="ECO:0007669"/>
    <property type="project" value="TreeGrafter"/>
</dbReference>
<protein>
    <submittedName>
        <fullName evidence="11">TIM14 translocase</fullName>
    </submittedName>
</protein>
<feature type="non-terminal residue" evidence="11">
    <location>
        <position position="1"/>
    </location>
</feature>
<accession>A0A836JGW9</accession>
<dbReference type="InterPro" id="IPR001623">
    <property type="entry name" value="DnaJ_domain"/>
</dbReference>
<evidence type="ECO:0000256" key="8">
    <source>
        <dbReference type="ARBA" id="ARBA00054366"/>
    </source>
</evidence>
<evidence type="ECO:0000256" key="2">
    <source>
        <dbReference type="ARBA" id="ARBA00022692"/>
    </source>
</evidence>
<dbReference type="AlphaFoldDB" id="A0A836JGW9"/>
<dbReference type="GO" id="GO:0001671">
    <property type="term" value="F:ATPase activator activity"/>
    <property type="evidence" value="ECO:0007669"/>
    <property type="project" value="TreeGrafter"/>
</dbReference>
<feature type="domain" description="J" evidence="10">
    <location>
        <begin position="102"/>
        <end position="152"/>
    </location>
</feature>
<keyword evidence="6 9" id="KW-0472">Membrane</keyword>
<evidence type="ECO:0000256" key="4">
    <source>
        <dbReference type="ARBA" id="ARBA00022989"/>
    </source>
</evidence>
<keyword evidence="2 9" id="KW-0812">Transmembrane</keyword>
<dbReference type="CDD" id="cd06257">
    <property type="entry name" value="DnaJ"/>
    <property type="match status" value="1"/>
</dbReference>
<organism evidence="11 12">
    <name type="scientific">Acromyrmex insinuator</name>
    <dbReference type="NCBI Taxonomy" id="230686"/>
    <lineage>
        <taxon>Eukaryota</taxon>
        <taxon>Metazoa</taxon>
        <taxon>Ecdysozoa</taxon>
        <taxon>Arthropoda</taxon>
        <taxon>Hexapoda</taxon>
        <taxon>Insecta</taxon>
        <taxon>Pterygota</taxon>
        <taxon>Neoptera</taxon>
        <taxon>Endopterygota</taxon>
        <taxon>Hymenoptera</taxon>
        <taxon>Apocrita</taxon>
        <taxon>Aculeata</taxon>
        <taxon>Formicoidea</taxon>
        <taxon>Formicidae</taxon>
        <taxon>Myrmicinae</taxon>
        <taxon>Acromyrmex</taxon>
    </lineage>
</organism>
<name>A0A836JGW9_9HYME</name>
<proteinExistence type="inferred from homology"/>
<keyword evidence="12" id="KW-1185">Reference proteome</keyword>
<sequence>MNSVQKQHRWSNRSWLCDHAKIISFQYMYKIASVVLKLNKMSTIVAAGVGLAAVGFAGRYLLRRMPNLSQRMAETMKKLDSQSLANSKYYKGGFEQRMTRREASLILGVSPTANKSKVKEQFKKVMAVNHPDRGGSPYIAAKINEAKDLLEK</sequence>
<dbReference type="PROSITE" id="PS50076">
    <property type="entry name" value="DNAJ_2"/>
    <property type="match status" value="1"/>
</dbReference>
<evidence type="ECO:0000259" key="10">
    <source>
        <dbReference type="PROSITE" id="PS50076"/>
    </source>
</evidence>
<evidence type="ECO:0000256" key="6">
    <source>
        <dbReference type="ARBA" id="ARBA00023136"/>
    </source>
</evidence>
<dbReference type="SUPFAM" id="SSF46565">
    <property type="entry name" value="Chaperone J-domain"/>
    <property type="match status" value="1"/>
</dbReference>
<dbReference type="PANTHER" id="PTHR12763:SF28">
    <property type="entry name" value="GEO10507P1-RELATED"/>
    <property type="match status" value="1"/>
</dbReference>
<reference evidence="11" key="1">
    <citation type="submission" date="2020-02" db="EMBL/GenBank/DDBJ databases">
        <title>Relaxed selection underlies rapid genomic changes in the transitions from sociality to social parasitism in ants.</title>
        <authorList>
            <person name="Bi X."/>
        </authorList>
    </citation>
    <scope>NUCLEOTIDE SEQUENCE</scope>
    <source>
        <strain evidence="11">BGI-DK2013a</strain>
        <tissue evidence="11">Whole body</tissue>
    </source>
</reference>
<keyword evidence="4 9" id="KW-1133">Transmembrane helix</keyword>
<evidence type="ECO:0000313" key="11">
    <source>
        <dbReference type="EMBL" id="KAG5312905.1"/>
    </source>
</evidence>
<dbReference type="Gene3D" id="1.10.287.110">
    <property type="entry name" value="DnaJ domain"/>
    <property type="match status" value="1"/>
</dbReference>
<dbReference type="Proteomes" id="UP000667349">
    <property type="component" value="Unassembled WGS sequence"/>
</dbReference>
<comment type="caution">
    <text evidence="11">The sequence shown here is derived from an EMBL/GenBank/DDBJ whole genome shotgun (WGS) entry which is preliminary data.</text>
</comment>